<evidence type="ECO:0000313" key="1">
    <source>
        <dbReference type="EMBL" id="MBB2926599.1"/>
    </source>
</evidence>
<sequence length="65" mass="7008">MTSKPIQRDANMEAPTLVQSVRSLALPAAGRGEDLQLRISAPVLVDCVIEMALAEFAALDRRTSI</sequence>
<evidence type="ECO:0000313" key="2">
    <source>
        <dbReference type="Proteomes" id="UP000533533"/>
    </source>
</evidence>
<dbReference type="EMBL" id="JACHVZ010000003">
    <property type="protein sequence ID" value="MBB2926599.1"/>
    <property type="molecule type" value="Genomic_DNA"/>
</dbReference>
<organism evidence="1 2">
    <name type="scientific">Paraburkholderia silvatlantica</name>
    <dbReference type="NCBI Taxonomy" id="321895"/>
    <lineage>
        <taxon>Bacteria</taxon>
        <taxon>Pseudomonadati</taxon>
        <taxon>Pseudomonadota</taxon>
        <taxon>Betaproteobacteria</taxon>
        <taxon>Burkholderiales</taxon>
        <taxon>Burkholderiaceae</taxon>
        <taxon>Paraburkholderia</taxon>
    </lineage>
</organism>
<proteinExistence type="predicted"/>
<reference evidence="1 2" key="1">
    <citation type="submission" date="2020-08" db="EMBL/GenBank/DDBJ databases">
        <title>Genomic Encyclopedia of Type Strains, Phase IV (KMG-V): Genome sequencing to study the core and pangenomes of soil and plant-associated prokaryotes.</title>
        <authorList>
            <person name="Whitman W."/>
        </authorList>
    </citation>
    <scope>NUCLEOTIDE SEQUENCE [LARGE SCALE GENOMIC DNA]</scope>
    <source>
        <strain evidence="1 2">SRMrh-85</strain>
    </source>
</reference>
<name>A0ABR6FGQ0_9BURK</name>
<protein>
    <submittedName>
        <fullName evidence="1">Uncharacterized protein</fullName>
    </submittedName>
</protein>
<dbReference type="Proteomes" id="UP000533533">
    <property type="component" value="Unassembled WGS sequence"/>
</dbReference>
<comment type="caution">
    <text evidence="1">The sequence shown here is derived from an EMBL/GenBank/DDBJ whole genome shotgun (WGS) entry which is preliminary data.</text>
</comment>
<gene>
    <name evidence="1" type="ORF">FHX59_001008</name>
</gene>
<accession>A0ABR6FGQ0</accession>
<keyword evidence="2" id="KW-1185">Reference proteome</keyword>